<dbReference type="EMBL" id="QRVL01000012">
    <property type="protein sequence ID" value="RGS38373.1"/>
    <property type="molecule type" value="Genomic_DNA"/>
</dbReference>
<dbReference type="GeneID" id="93724833"/>
<sequence>MNKIAVAVCDTDREYRDRFVTYLVERKAEEYAVSAFSMPEKLLEALEEEKPDLAICGTGFEEMAERLAGYDIPVLVLQETMADAVAESVTYGSVPESCRGICRYQSMEVILHEVQVMTLTGAGSRRMENVGTGMEVIGVYSPICHEMQMPFSMVLAQKLSTEKKVLYVNLMEHSGMLELLGVPGECDLGEVILALRRQRLTAETLGRGIHETEWMHYVEPFDNPEDLGEMTAGDLQELISFLEKQTSYEILLLDFGQGLRDFLSFLGLCTSIYCPMKSGFYYDCRMDHFRRYLEREPAVDIADRMQVIRLPFSAGKIRAGMDVYRQFLWSEFGDYVRNHIGGQEE</sequence>
<evidence type="ECO:0000313" key="2">
    <source>
        <dbReference type="Proteomes" id="UP000266172"/>
    </source>
</evidence>
<name>A0A174AJB2_9FIRM</name>
<dbReference type="OMA" id="PIENTEC"/>
<organism evidence="1 2">
    <name type="scientific">Roseburia hominis</name>
    <dbReference type="NCBI Taxonomy" id="301301"/>
    <lineage>
        <taxon>Bacteria</taxon>
        <taxon>Bacillati</taxon>
        <taxon>Bacillota</taxon>
        <taxon>Clostridia</taxon>
        <taxon>Lachnospirales</taxon>
        <taxon>Lachnospiraceae</taxon>
        <taxon>Roseburia</taxon>
    </lineage>
</organism>
<proteinExistence type="predicted"/>
<gene>
    <name evidence="1" type="ORF">DWX93_12665</name>
</gene>
<dbReference type="Gene3D" id="3.40.50.300">
    <property type="entry name" value="P-loop containing nucleotide triphosphate hydrolases"/>
    <property type="match status" value="1"/>
</dbReference>
<dbReference type="RefSeq" id="WP_014081186.1">
    <property type="nucleotide sequence ID" value="NZ_CATVZQ010000003.1"/>
</dbReference>
<dbReference type="AlphaFoldDB" id="A0A174AJB2"/>
<dbReference type="InterPro" id="IPR027417">
    <property type="entry name" value="P-loop_NTPase"/>
</dbReference>
<dbReference type="Proteomes" id="UP000266172">
    <property type="component" value="Unassembled WGS sequence"/>
</dbReference>
<dbReference type="Gene3D" id="3.40.50.10850">
    <property type="entry name" value="Ntrc-like two-domain protein"/>
    <property type="match status" value="1"/>
</dbReference>
<reference evidence="1 2" key="1">
    <citation type="submission" date="2018-08" db="EMBL/GenBank/DDBJ databases">
        <title>A genome reference for cultivated species of the human gut microbiota.</title>
        <authorList>
            <person name="Zou Y."/>
            <person name="Xue W."/>
            <person name="Luo G."/>
        </authorList>
    </citation>
    <scope>NUCLEOTIDE SEQUENCE [LARGE SCALE GENOMIC DNA]</scope>
    <source>
        <strain evidence="1 2">AF22-12AC</strain>
    </source>
</reference>
<accession>A0A174AJB2</accession>
<comment type="caution">
    <text evidence="1">The sequence shown here is derived from an EMBL/GenBank/DDBJ whole genome shotgun (WGS) entry which is preliminary data.</text>
</comment>
<protein>
    <submittedName>
        <fullName evidence="1">Uncharacterized protein</fullName>
    </submittedName>
</protein>
<evidence type="ECO:0000313" key="1">
    <source>
        <dbReference type="EMBL" id="RGS38373.1"/>
    </source>
</evidence>